<evidence type="ECO:0000256" key="4">
    <source>
        <dbReference type="ARBA" id="ARBA00023136"/>
    </source>
</evidence>
<evidence type="ECO:0000256" key="1">
    <source>
        <dbReference type="ARBA" id="ARBA00004141"/>
    </source>
</evidence>
<gene>
    <name evidence="6" type="ORF">M421DRAFT_425482</name>
</gene>
<feature type="transmembrane region" description="Helical" evidence="5">
    <location>
        <begin position="96"/>
        <end position="118"/>
    </location>
</feature>
<keyword evidence="7" id="KW-1185">Reference proteome</keyword>
<dbReference type="Gene3D" id="1.20.1250.20">
    <property type="entry name" value="MFS general substrate transporter like domains"/>
    <property type="match status" value="1"/>
</dbReference>
<dbReference type="Pfam" id="PF07690">
    <property type="entry name" value="MFS_1"/>
    <property type="match status" value="1"/>
</dbReference>
<accession>A0A6A5R6J8</accession>
<dbReference type="InterPro" id="IPR011701">
    <property type="entry name" value="MFS"/>
</dbReference>
<dbReference type="OrthoDB" id="196103at2759"/>
<dbReference type="InterPro" id="IPR051617">
    <property type="entry name" value="UNC-93-like_regulator"/>
</dbReference>
<keyword evidence="4 5" id="KW-0472">Membrane</keyword>
<keyword evidence="3 5" id="KW-1133">Transmembrane helix</keyword>
<feature type="transmembrane region" description="Helical" evidence="5">
    <location>
        <begin position="319"/>
        <end position="338"/>
    </location>
</feature>
<feature type="transmembrane region" description="Helical" evidence="5">
    <location>
        <begin position="69"/>
        <end position="90"/>
    </location>
</feature>
<feature type="transmembrane region" description="Helical" evidence="5">
    <location>
        <begin position="286"/>
        <end position="307"/>
    </location>
</feature>
<evidence type="ECO:0000313" key="7">
    <source>
        <dbReference type="Proteomes" id="UP000800082"/>
    </source>
</evidence>
<feature type="transmembrane region" description="Helical" evidence="5">
    <location>
        <begin position="32"/>
        <end position="57"/>
    </location>
</feature>
<dbReference type="SUPFAM" id="SSF103473">
    <property type="entry name" value="MFS general substrate transporter"/>
    <property type="match status" value="1"/>
</dbReference>
<name>A0A6A5R6J8_9PLEO</name>
<dbReference type="GeneID" id="54351755"/>
<proteinExistence type="predicted"/>
<keyword evidence="2 5" id="KW-0812">Transmembrane</keyword>
<reference evidence="6" key="1">
    <citation type="journal article" date="2020" name="Stud. Mycol.">
        <title>101 Dothideomycetes genomes: a test case for predicting lifestyles and emergence of pathogens.</title>
        <authorList>
            <person name="Haridas S."/>
            <person name="Albert R."/>
            <person name="Binder M."/>
            <person name="Bloem J."/>
            <person name="Labutti K."/>
            <person name="Salamov A."/>
            <person name="Andreopoulos B."/>
            <person name="Baker S."/>
            <person name="Barry K."/>
            <person name="Bills G."/>
            <person name="Bluhm B."/>
            <person name="Cannon C."/>
            <person name="Castanera R."/>
            <person name="Culley D."/>
            <person name="Daum C."/>
            <person name="Ezra D."/>
            <person name="Gonzalez J."/>
            <person name="Henrissat B."/>
            <person name="Kuo A."/>
            <person name="Liang C."/>
            <person name="Lipzen A."/>
            <person name="Lutzoni F."/>
            <person name="Magnuson J."/>
            <person name="Mondo S."/>
            <person name="Nolan M."/>
            <person name="Ohm R."/>
            <person name="Pangilinan J."/>
            <person name="Park H.-J."/>
            <person name="Ramirez L."/>
            <person name="Alfaro M."/>
            <person name="Sun H."/>
            <person name="Tritt A."/>
            <person name="Yoshinaga Y."/>
            <person name="Zwiers L.-H."/>
            <person name="Turgeon B."/>
            <person name="Goodwin S."/>
            <person name="Spatafora J."/>
            <person name="Crous P."/>
            <person name="Grigoriev I."/>
        </authorList>
    </citation>
    <scope>NUCLEOTIDE SEQUENCE</scope>
    <source>
        <strain evidence="6">CBS 183.55</strain>
    </source>
</reference>
<dbReference type="AlphaFoldDB" id="A0A6A5R6J8"/>
<evidence type="ECO:0000256" key="2">
    <source>
        <dbReference type="ARBA" id="ARBA00022692"/>
    </source>
</evidence>
<dbReference type="PANTHER" id="PTHR23294:SF59">
    <property type="entry name" value="UNC93-LIKE PROTEIN C922.05C"/>
    <property type="match status" value="1"/>
</dbReference>
<dbReference type="PANTHER" id="PTHR23294">
    <property type="entry name" value="ET TRANSLATION PRODUCT-RELATED"/>
    <property type="match status" value="1"/>
</dbReference>
<evidence type="ECO:0000256" key="3">
    <source>
        <dbReference type="ARBA" id="ARBA00022989"/>
    </source>
</evidence>
<protein>
    <submittedName>
        <fullName evidence="6">MFS general substrate transporter</fullName>
    </submittedName>
</protein>
<organism evidence="6 7">
    <name type="scientific">Didymella exigua CBS 183.55</name>
    <dbReference type="NCBI Taxonomy" id="1150837"/>
    <lineage>
        <taxon>Eukaryota</taxon>
        <taxon>Fungi</taxon>
        <taxon>Dikarya</taxon>
        <taxon>Ascomycota</taxon>
        <taxon>Pezizomycotina</taxon>
        <taxon>Dothideomycetes</taxon>
        <taxon>Pleosporomycetidae</taxon>
        <taxon>Pleosporales</taxon>
        <taxon>Pleosporineae</taxon>
        <taxon>Didymellaceae</taxon>
        <taxon>Didymella</taxon>
    </lineage>
</organism>
<comment type="subcellular location">
    <subcellularLocation>
        <location evidence="1">Membrane</location>
        <topology evidence="1">Multi-pass membrane protein</topology>
    </subcellularLocation>
</comment>
<feature type="transmembrane region" description="Helical" evidence="5">
    <location>
        <begin position="165"/>
        <end position="184"/>
    </location>
</feature>
<evidence type="ECO:0000313" key="6">
    <source>
        <dbReference type="EMBL" id="KAF1923781.1"/>
    </source>
</evidence>
<dbReference type="GO" id="GO:0016020">
    <property type="term" value="C:membrane"/>
    <property type="evidence" value="ECO:0007669"/>
    <property type="project" value="UniProtKB-SubCell"/>
</dbReference>
<evidence type="ECO:0000256" key="5">
    <source>
        <dbReference type="SAM" id="Phobius"/>
    </source>
</evidence>
<dbReference type="InterPro" id="IPR036259">
    <property type="entry name" value="MFS_trans_sf"/>
</dbReference>
<dbReference type="RefSeq" id="XP_033444034.1">
    <property type="nucleotide sequence ID" value="XM_033594087.1"/>
</dbReference>
<dbReference type="Proteomes" id="UP000800082">
    <property type="component" value="Unassembled WGS sequence"/>
</dbReference>
<sequence length="487" mass="53311">MATHDSAKAPSIEDVSLPISDSPSIDDSTRKWYYGTLFNACVIGGVGFLAPGLWNAMNDLGAGGALDPYLVNAANALVFGIMGFFCLFGGPIANRIGFANTLFLGAIGYPIYSAGLYANNRYGNVWLVLVGAVCCGISAGLFWVSEGAVALGYPEPGKRGKYMNIWLWFRTGGPLVGGAIVLALNHSAAAKKKGKVGYQVYLVFIALQCVACPLALALSPPHKVQRSDGSRVTMQRSTSFKAEFKALWRVSTRRDVLLLLPVFYAAYFNQYSSNFKAYYFGVRARALIGLASNAATLLSSLLISTFLDARRLRVKTRITWSFFYVVGLHAVAWAYGWAMQEKYTRTRPEFDWADAGFAQALCVLMLWDFARQALQNWLYYLLATKTDDMAELSRFAGVLRGQESFGQAVAFGLNTRKWEGGRVPLGVTTALLLLSVYPTWLVVRDHVPVEAADAREGTVADHPALQQVTLEEKRKFAEGEAALGRNV</sequence>
<dbReference type="GO" id="GO:0022857">
    <property type="term" value="F:transmembrane transporter activity"/>
    <property type="evidence" value="ECO:0007669"/>
    <property type="project" value="InterPro"/>
</dbReference>
<feature type="transmembrane region" description="Helical" evidence="5">
    <location>
        <begin position="125"/>
        <end position="145"/>
    </location>
</feature>
<dbReference type="EMBL" id="ML979001">
    <property type="protein sequence ID" value="KAF1923781.1"/>
    <property type="molecule type" value="Genomic_DNA"/>
</dbReference>
<feature type="transmembrane region" description="Helical" evidence="5">
    <location>
        <begin position="196"/>
        <end position="218"/>
    </location>
</feature>